<reference evidence="1" key="1">
    <citation type="submission" date="2023-03" db="UniProtKB">
        <authorList>
            <consortium name="EnsemblPlants"/>
        </authorList>
    </citation>
    <scope>IDENTIFICATION</scope>
</reference>
<protein>
    <recommendedName>
        <fullName evidence="2">Thionin-like protein 2</fullName>
    </recommendedName>
</protein>
<name>A0A9I9ECS7_CUCME</name>
<organism evidence="1">
    <name type="scientific">Cucumis melo</name>
    <name type="common">Muskmelon</name>
    <dbReference type="NCBI Taxonomy" id="3656"/>
    <lineage>
        <taxon>Eukaryota</taxon>
        <taxon>Viridiplantae</taxon>
        <taxon>Streptophyta</taxon>
        <taxon>Embryophyta</taxon>
        <taxon>Tracheophyta</taxon>
        <taxon>Spermatophyta</taxon>
        <taxon>Magnoliopsida</taxon>
        <taxon>eudicotyledons</taxon>
        <taxon>Gunneridae</taxon>
        <taxon>Pentapetalae</taxon>
        <taxon>rosids</taxon>
        <taxon>fabids</taxon>
        <taxon>Cucurbitales</taxon>
        <taxon>Cucurbitaceae</taxon>
        <taxon>Benincaseae</taxon>
        <taxon>Cucumis</taxon>
    </lineage>
</organism>
<proteinExistence type="predicted"/>
<dbReference type="AlphaFoldDB" id="A0A9I9ECS7"/>
<dbReference type="Gramene" id="MELO3C031761.2.1">
    <property type="protein sequence ID" value="MELO3C031761.2.1"/>
    <property type="gene ID" value="MELO3C031761.2"/>
</dbReference>
<dbReference type="EnsemblPlants" id="MELO3C031761.2.1">
    <property type="protein sequence ID" value="MELO3C031761.2.1"/>
    <property type="gene ID" value="MELO3C031761.2"/>
</dbReference>
<accession>A0A9I9ECS7</accession>
<evidence type="ECO:0008006" key="2">
    <source>
        <dbReference type="Google" id="ProtNLM"/>
    </source>
</evidence>
<evidence type="ECO:0000313" key="1">
    <source>
        <dbReference type="EnsemblPlants" id="MELO3C031761.2.1"/>
    </source>
</evidence>
<sequence>MDTNQYCIVGCILSRCNLNTTTKIQNMKKVESCSKECAQACLKN</sequence>